<feature type="transmembrane region" description="Helical" evidence="1">
    <location>
        <begin position="167"/>
        <end position="188"/>
    </location>
</feature>
<dbReference type="Proteomes" id="UP000628017">
    <property type="component" value="Unassembled WGS sequence"/>
</dbReference>
<reference evidence="2" key="1">
    <citation type="journal article" date="2014" name="Int. J. Syst. Evol. Microbiol.">
        <title>Complete genome sequence of Corynebacterium casei LMG S-19264T (=DSM 44701T), isolated from a smear-ripened cheese.</title>
        <authorList>
            <consortium name="US DOE Joint Genome Institute (JGI-PGF)"/>
            <person name="Walter F."/>
            <person name="Albersmeier A."/>
            <person name="Kalinowski J."/>
            <person name="Ruckert C."/>
        </authorList>
    </citation>
    <scope>NUCLEOTIDE SEQUENCE</scope>
    <source>
        <strain evidence="2">CGMCC 1.15880</strain>
    </source>
</reference>
<protein>
    <submittedName>
        <fullName evidence="2">Uncharacterized protein</fullName>
    </submittedName>
</protein>
<keyword evidence="1" id="KW-1133">Transmembrane helix</keyword>
<accession>A0A916QT33</accession>
<keyword evidence="1" id="KW-0472">Membrane</keyword>
<evidence type="ECO:0000313" key="3">
    <source>
        <dbReference type="Proteomes" id="UP000628017"/>
    </source>
</evidence>
<gene>
    <name evidence="2" type="ORF">GCM10011498_08320</name>
</gene>
<evidence type="ECO:0000313" key="2">
    <source>
        <dbReference type="EMBL" id="GGA10544.1"/>
    </source>
</evidence>
<sequence length="389" mass="42551">MATISSKGSLKIGYKGSLFQKPKCEYELNHVLPEGETPTETKLLVEAFKKLFTKGFAKLAAAREKAIKSAMEGTEKDWKKKPPKDMDAAVKVANQMIQQGVDVWRNVEVPKLAEECIENVYAYMEKKLKKKLNRKKAKVVLKIVVLVLIVVAAAAISIATAGLAAPLAAGITAGVVIGMIATGVSALVKSGQIIAKEYNAYQGFLDKIKKDVDAIEKAIDYQIKKKKAAEYRKLGPKEKVKLLMGGTKAHVKSLNKHLDAAEARFILMRKENLKAIAAAADAKEHWDKMASHPNKSVSAEAMKAKEMAGRTERIAEKFDEKLKAFAKLKTEVKAQLLRLDKTGEFTSDKVTGVLKFAGDHQEFAQSVVTGGKGLFDLTKKLNGVLKKLG</sequence>
<keyword evidence="3" id="KW-1185">Reference proteome</keyword>
<keyword evidence="1" id="KW-0812">Transmembrane</keyword>
<organism evidence="2 3">
    <name type="scientific">Neptunicoccus cionae</name>
    <dbReference type="NCBI Taxonomy" id="2035344"/>
    <lineage>
        <taxon>Bacteria</taxon>
        <taxon>Pseudomonadati</taxon>
        <taxon>Pseudomonadota</taxon>
        <taxon>Alphaproteobacteria</taxon>
        <taxon>Rhodobacterales</taxon>
        <taxon>Paracoccaceae</taxon>
        <taxon>Neptunicoccus</taxon>
    </lineage>
</organism>
<dbReference type="RefSeq" id="WP_188671180.1">
    <property type="nucleotide sequence ID" value="NZ_BMKA01000001.1"/>
</dbReference>
<comment type="caution">
    <text evidence="2">The sequence shown here is derived from an EMBL/GenBank/DDBJ whole genome shotgun (WGS) entry which is preliminary data.</text>
</comment>
<feature type="transmembrane region" description="Helical" evidence="1">
    <location>
        <begin position="139"/>
        <end position="161"/>
    </location>
</feature>
<reference evidence="2" key="2">
    <citation type="submission" date="2020-09" db="EMBL/GenBank/DDBJ databases">
        <authorList>
            <person name="Sun Q."/>
            <person name="Zhou Y."/>
        </authorList>
    </citation>
    <scope>NUCLEOTIDE SEQUENCE</scope>
    <source>
        <strain evidence="2">CGMCC 1.15880</strain>
    </source>
</reference>
<dbReference type="EMBL" id="BMKA01000001">
    <property type="protein sequence ID" value="GGA10544.1"/>
    <property type="molecule type" value="Genomic_DNA"/>
</dbReference>
<proteinExistence type="predicted"/>
<evidence type="ECO:0000256" key="1">
    <source>
        <dbReference type="SAM" id="Phobius"/>
    </source>
</evidence>
<name>A0A916QT33_9RHOB</name>
<dbReference type="AlphaFoldDB" id="A0A916QT33"/>